<keyword evidence="3" id="KW-1185">Reference proteome</keyword>
<comment type="caution">
    <text evidence="2">The sequence shown here is derived from an EMBL/GenBank/DDBJ whole genome shotgun (WGS) entry which is preliminary data.</text>
</comment>
<feature type="region of interest" description="Disordered" evidence="1">
    <location>
        <begin position="98"/>
        <end position="132"/>
    </location>
</feature>
<protein>
    <submittedName>
        <fullName evidence="2">Uncharacterized protein</fullName>
    </submittedName>
</protein>
<name>A0AAD6ZRD7_9AGAR</name>
<accession>A0AAD6ZRD7</accession>
<dbReference type="EMBL" id="JARIHO010000032">
    <property type="protein sequence ID" value="KAJ7334814.1"/>
    <property type="molecule type" value="Genomic_DNA"/>
</dbReference>
<feature type="region of interest" description="Disordered" evidence="1">
    <location>
        <begin position="1"/>
        <end position="26"/>
    </location>
</feature>
<feature type="compositionally biased region" description="Acidic residues" evidence="1">
    <location>
        <begin position="98"/>
        <end position="109"/>
    </location>
</feature>
<reference evidence="2" key="1">
    <citation type="submission" date="2023-03" db="EMBL/GenBank/DDBJ databases">
        <title>Massive genome expansion in bonnet fungi (Mycena s.s.) driven by repeated elements and novel gene families across ecological guilds.</title>
        <authorList>
            <consortium name="Lawrence Berkeley National Laboratory"/>
            <person name="Harder C.B."/>
            <person name="Miyauchi S."/>
            <person name="Viragh M."/>
            <person name="Kuo A."/>
            <person name="Thoen E."/>
            <person name="Andreopoulos B."/>
            <person name="Lu D."/>
            <person name="Skrede I."/>
            <person name="Drula E."/>
            <person name="Henrissat B."/>
            <person name="Morin E."/>
            <person name="Kohler A."/>
            <person name="Barry K."/>
            <person name="LaButti K."/>
            <person name="Morin E."/>
            <person name="Salamov A."/>
            <person name="Lipzen A."/>
            <person name="Mereny Z."/>
            <person name="Hegedus B."/>
            <person name="Baldrian P."/>
            <person name="Stursova M."/>
            <person name="Weitz H."/>
            <person name="Taylor A."/>
            <person name="Grigoriev I.V."/>
            <person name="Nagy L.G."/>
            <person name="Martin F."/>
            <person name="Kauserud H."/>
        </authorList>
    </citation>
    <scope>NUCLEOTIDE SEQUENCE</scope>
    <source>
        <strain evidence="2">CBHHK002</strain>
    </source>
</reference>
<feature type="compositionally biased region" description="Basic residues" evidence="1">
    <location>
        <begin position="7"/>
        <end position="20"/>
    </location>
</feature>
<evidence type="ECO:0000313" key="2">
    <source>
        <dbReference type="EMBL" id="KAJ7334814.1"/>
    </source>
</evidence>
<evidence type="ECO:0000256" key="1">
    <source>
        <dbReference type="SAM" id="MobiDB-lite"/>
    </source>
</evidence>
<gene>
    <name evidence="2" type="ORF">DFH08DRAFT_813856</name>
</gene>
<dbReference type="Proteomes" id="UP001218218">
    <property type="component" value="Unassembled WGS sequence"/>
</dbReference>
<proteinExistence type="predicted"/>
<sequence length="132" mass="14659">MSFFNKKTLKKRGKNAKKREKTREKSHNCVIVTANAPSPILSAAAAGMPHISLRQKLPCGAYKYAAKLQKWRKRQRVQEADQAEEEAIFASLGIDDPCYEDQLDSDNSDSDSVSWFEDGTGQSGGRGPEPKD</sequence>
<feature type="compositionally biased region" description="Gly residues" evidence="1">
    <location>
        <begin position="121"/>
        <end position="132"/>
    </location>
</feature>
<dbReference type="AlphaFoldDB" id="A0AAD6ZRD7"/>
<organism evidence="2 3">
    <name type="scientific">Mycena albidolilacea</name>
    <dbReference type="NCBI Taxonomy" id="1033008"/>
    <lineage>
        <taxon>Eukaryota</taxon>
        <taxon>Fungi</taxon>
        <taxon>Dikarya</taxon>
        <taxon>Basidiomycota</taxon>
        <taxon>Agaricomycotina</taxon>
        <taxon>Agaricomycetes</taxon>
        <taxon>Agaricomycetidae</taxon>
        <taxon>Agaricales</taxon>
        <taxon>Marasmiineae</taxon>
        <taxon>Mycenaceae</taxon>
        <taxon>Mycena</taxon>
    </lineage>
</organism>
<evidence type="ECO:0000313" key="3">
    <source>
        <dbReference type="Proteomes" id="UP001218218"/>
    </source>
</evidence>